<proteinExistence type="predicted"/>
<evidence type="ECO:0000313" key="3">
    <source>
        <dbReference type="Proteomes" id="UP001054945"/>
    </source>
</evidence>
<accession>A0AAV4XD24</accession>
<feature type="region of interest" description="Disordered" evidence="1">
    <location>
        <begin position="52"/>
        <end position="106"/>
    </location>
</feature>
<dbReference type="EMBL" id="BPLR01017464">
    <property type="protein sequence ID" value="GIY91874.1"/>
    <property type="molecule type" value="Genomic_DNA"/>
</dbReference>
<dbReference type="Proteomes" id="UP001054945">
    <property type="component" value="Unassembled WGS sequence"/>
</dbReference>
<name>A0AAV4XD24_CAEEX</name>
<dbReference type="AlphaFoldDB" id="A0AAV4XD24"/>
<feature type="compositionally biased region" description="Basic and acidic residues" evidence="1">
    <location>
        <begin position="94"/>
        <end position="106"/>
    </location>
</feature>
<evidence type="ECO:0000313" key="2">
    <source>
        <dbReference type="EMBL" id="GIY91874.1"/>
    </source>
</evidence>
<protein>
    <submittedName>
        <fullName evidence="2">Uncharacterized protein</fullName>
    </submittedName>
</protein>
<evidence type="ECO:0000256" key="1">
    <source>
        <dbReference type="SAM" id="MobiDB-lite"/>
    </source>
</evidence>
<gene>
    <name evidence="2" type="ORF">CEXT_765901</name>
</gene>
<sequence length="106" mass="12144">MTLSRPRKSWTRAITCWIRMRFSPDTKVDLFHAQYLVLFEELGMNTVHGWHSRRVHQSTGRIPEGHLVEGRRGRPLTGPSGCSREMALVTRSPNRHDDLDGRGHAA</sequence>
<organism evidence="2 3">
    <name type="scientific">Caerostris extrusa</name>
    <name type="common">Bark spider</name>
    <name type="synonym">Caerostris bankana</name>
    <dbReference type="NCBI Taxonomy" id="172846"/>
    <lineage>
        <taxon>Eukaryota</taxon>
        <taxon>Metazoa</taxon>
        <taxon>Ecdysozoa</taxon>
        <taxon>Arthropoda</taxon>
        <taxon>Chelicerata</taxon>
        <taxon>Arachnida</taxon>
        <taxon>Araneae</taxon>
        <taxon>Araneomorphae</taxon>
        <taxon>Entelegynae</taxon>
        <taxon>Araneoidea</taxon>
        <taxon>Araneidae</taxon>
        <taxon>Caerostris</taxon>
    </lineage>
</organism>
<comment type="caution">
    <text evidence="2">The sequence shown here is derived from an EMBL/GenBank/DDBJ whole genome shotgun (WGS) entry which is preliminary data.</text>
</comment>
<keyword evidence="3" id="KW-1185">Reference proteome</keyword>
<reference evidence="2 3" key="1">
    <citation type="submission" date="2021-06" db="EMBL/GenBank/DDBJ databases">
        <title>Caerostris extrusa draft genome.</title>
        <authorList>
            <person name="Kono N."/>
            <person name="Arakawa K."/>
        </authorList>
    </citation>
    <scope>NUCLEOTIDE SEQUENCE [LARGE SCALE GENOMIC DNA]</scope>
</reference>
<feature type="compositionally biased region" description="Basic and acidic residues" evidence="1">
    <location>
        <begin position="63"/>
        <end position="72"/>
    </location>
</feature>